<evidence type="ECO:0000313" key="1">
    <source>
        <dbReference type="EMBL" id="KAK1859772.1"/>
    </source>
</evidence>
<name>A0ACC3BPF2_PYRYE</name>
<dbReference type="Proteomes" id="UP000798662">
    <property type="component" value="Chromosome 1"/>
</dbReference>
<sequence>MRCKCGAAVDALGAHYFGTCPYRRADYTVRNTALVHLLVRALRRSAQWRDVSVEVAIATPDPGDEGLRLDVRAVNAASTAAKRMEESVARPLGDTLLWWVVDAPANQVAAAGREVRKNRKYSDNHPDETPTLSFSPVVWETFDRLGPATAKFLAWALGGPNRSSSLAAFLTDASVILRRFNARLVIDGLACSLSTRPIAGEKGPPRRADISG</sequence>
<comment type="caution">
    <text evidence="1">The sequence shown here is derived from an EMBL/GenBank/DDBJ whole genome shotgun (WGS) entry which is preliminary data.</text>
</comment>
<reference evidence="1" key="1">
    <citation type="submission" date="2019-11" db="EMBL/GenBank/DDBJ databases">
        <title>Nori genome reveals adaptations in red seaweeds to the harsh intertidal environment.</title>
        <authorList>
            <person name="Wang D."/>
            <person name="Mao Y."/>
        </authorList>
    </citation>
    <scope>NUCLEOTIDE SEQUENCE</scope>
    <source>
        <tissue evidence="1">Gametophyte</tissue>
    </source>
</reference>
<keyword evidence="2" id="KW-1185">Reference proteome</keyword>
<protein>
    <submittedName>
        <fullName evidence="1">Uncharacterized protein</fullName>
    </submittedName>
</protein>
<accession>A0ACC3BPF2</accession>
<organism evidence="1 2">
    <name type="scientific">Pyropia yezoensis</name>
    <name type="common">Susabi-nori</name>
    <name type="synonym">Porphyra yezoensis</name>
    <dbReference type="NCBI Taxonomy" id="2788"/>
    <lineage>
        <taxon>Eukaryota</taxon>
        <taxon>Rhodophyta</taxon>
        <taxon>Bangiophyceae</taxon>
        <taxon>Bangiales</taxon>
        <taxon>Bangiaceae</taxon>
        <taxon>Pyropia</taxon>
    </lineage>
</organism>
<proteinExistence type="predicted"/>
<gene>
    <name evidence="1" type="ORF">I4F81_002366</name>
</gene>
<dbReference type="EMBL" id="CM020618">
    <property type="protein sequence ID" value="KAK1859772.1"/>
    <property type="molecule type" value="Genomic_DNA"/>
</dbReference>
<evidence type="ECO:0000313" key="2">
    <source>
        <dbReference type="Proteomes" id="UP000798662"/>
    </source>
</evidence>